<evidence type="ECO:0000313" key="3">
    <source>
        <dbReference type="Proteomes" id="UP000053989"/>
    </source>
</evidence>
<keyword evidence="3" id="KW-1185">Reference proteome</keyword>
<dbReference type="Proteomes" id="UP000053989">
    <property type="component" value="Unassembled WGS sequence"/>
</dbReference>
<reference evidence="2 3" key="1">
    <citation type="submission" date="2014-04" db="EMBL/GenBank/DDBJ databases">
        <authorList>
            <consortium name="DOE Joint Genome Institute"/>
            <person name="Kuo A."/>
            <person name="Kohler A."/>
            <person name="Nagy L.G."/>
            <person name="Floudas D."/>
            <person name="Copeland A."/>
            <person name="Barry K.W."/>
            <person name="Cichocki N."/>
            <person name="Veneault-Fourrey C."/>
            <person name="LaButti K."/>
            <person name="Lindquist E.A."/>
            <person name="Lipzen A."/>
            <person name="Lundell T."/>
            <person name="Morin E."/>
            <person name="Murat C."/>
            <person name="Sun H."/>
            <person name="Tunlid A."/>
            <person name="Henrissat B."/>
            <person name="Grigoriev I.V."/>
            <person name="Hibbett D.S."/>
            <person name="Martin F."/>
            <person name="Nordberg H.P."/>
            <person name="Cantor M.N."/>
            <person name="Hua S.X."/>
        </authorList>
    </citation>
    <scope>NUCLEOTIDE SEQUENCE [LARGE SCALE GENOMIC DNA]</scope>
    <source>
        <strain evidence="2 3">Foug A</strain>
    </source>
</reference>
<sequence>MSRLARRGPSSFAVPKSSQSYRPSTRSRKNTRSGVSEMLEWHWRYGMISMASICRLLEERLSSSTKRVWLRLLFREVKSIVLLHDAKNHELSDQSRKFAACGSCLGKGFREDCRCPRLFENFD</sequence>
<evidence type="ECO:0000313" key="2">
    <source>
        <dbReference type="EMBL" id="KIM62905.1"/>
    </source>
</evidence>
<organism evidence="2 3">
    <name type="scientific">Scleroderma citrinum Foug A</name>
    <dbReference type="NCBI Taxonomy" id="1036808"/>
    <lineage>
        <taxon>Eukaryota</taxon>
        <taxon>Fungi</taxon>
        <taxon>Dikarya</taxon>
        <taxon>Basidiomycota</taxon>
        <taxon>Agaricomycotina</taxon>
        <taxon>Agaricomycetes</taxon>
        <taxon>Agaricomycetidae</taxon>
        <taxon>Boletales</taxon>
        <taxon>Sclerodermatineae</taxon>
        <taxon>Sclerodermataceae</taxon>
        <taxon>Scleroderma</taxon>
    </lineage>
</organism>
<protein>
    <submittedName>
        <fullName evidence="2">Uncharacterized protein</fullName>
    </submittedName>
</protein>
<feature type="region of interest" description="Disordered" evidence="1">
    <location>
        <begin position="1"/>
        <end position="34"/>
    </location>
</feature>
<reference evidence="3" key="2">
    <citation type="submission" date="2015-01" db="EMBL/GenBank/DDBJ databases">
        <title>Evolutionary Origins and Diversification of the Mycorrhizal Mutualists.</title>
        <authorList>
            <consortium name="DOE Joint Genome Institute"/>
            <consortium name="Mycorrhizal Genomics Consortium"/>
            <person name="Kohler A."/>
            <person name="Kuo A."/>
            <person name="Nagy L.G."/>
            <person name="Floudas D."/>
            <person name="Copeland A."/>
            <person name="Barry K.W."/>
            <person name="Cichocki N."/>
            <person name="Veneault-Fourrey C."/>
            <person name="LaButti K."/>
            <person name="Lindquist E.A."/>
            <person name="Lipzen A."/>
            <person name="Lundell T."/>
            <person name="Morin E."/>
            <person name="Murat C."/>
            <person name="Riley R."/>
            <person name="Ohm R."/>
            <person name="Sun H."/>
            <person name="Tunlid A."/>
            <person name="Henrissat B."/>
            <person name="Grigoriev I.V."/>
            <person name="Hibbett D.S."/>
            <person name="Martin F."/>
        </authorList>
    </citation>
    <scope>NUCLEOTIDE SEQUENCE [LARGE SCALE GENOMIC DNA]</scope>
    <source>
        <strain evidence="3">Foug A</strain>
    </source>
</reference>
<dbReference type="HOGENOM" id="CLU_2016567_0_0_1"/>
<dbReference type="InParanoid" id="A0A0C3DQH0"/>
<accession>A0A0C3DQH0</accession>
<dbReference type="EMBL" id="KN822039">
    <property type="protein sequence ID" value="KIM62905.1"/>
    <property type="molecule type" value="Genomic_DNA"/>
</dbReference>
<name>A0A0C3DQH0_9AGAM</name>
<evidence type="ECO:0000256" key="1">
    <source>
        <dbReference type="SAM" id="MobiDB-lite"/>
    </source>
</evidence>
<proteinExistence type="predicted"/>
<dbReference type="AlphaFoldDB" id="A0A0C3DQH0"/>
<gene>
    <name evidence="2" type="ORF">SCLCIDRAFT_781932</name>
</gene>